<dbReference type="EMBL" id="JAKRRY010000024">
    <property type="protein sequence ID" value="MCW8347630.1"/>
    <property type="molecule type" value="Genomic_DNA"/>
</dbReference>
<proteinExistence type="predicted"/>
<dbReference type="PIRSF" id="PIRSF020479">
    <property type="entry name" value="UCP020479_CheW"/>
    <property type="match status" value="1"/>
</dbReference>
<comment type="caution">
    <text evidence="3">The sequence shown here is derived from an EMBL/GenBank/DDBJ whole genome shotgun (WGS) entry which is preliminary data.</text>
</comment>
<sequence length="401" mass="44364">MAMDEAPLSSEQALDDYFNSLLGMGDFSEDESECHTQSGTSSSENASVEIACTDNAADSESSADLTECHADTNSAECQAPVLDTVHYDSAKEETCVEAAAIDKMEFQAQPSMHIEPSVHYGRDVDYDEPPNLQQLEKLFDGMRSQAEVDTPEVLQPLLQSELEQPDLEQPQLEQSELVQPELIQPESEIQHWVLPETDHVPEATSDVDDVTSETDSDLAVSEPEQTITTENVLDPHQASFGGGDATVWQSTERSENFQVLYFAVNGMTFAVPLDELGGIHKMGELSHLIGRPAWYLGLQSSRDSQLDVVDTAKWVMPDVLTDDEYKSQYEYIVMLGESNWGLASTELKGTEQLRPEAVRWREQSGKRPWLAGMVKEQMCALVHVSELIGMLNAGLDVNSVQ</sequence>
<dbReference type="Pfam" id="PF01584">
    <property type="entry name" value="CheW"/>
    <property type="match status" value="1"/>
</dbReference>
<reference evidence="3" key="1">
    <citation type="submission" date="2022-02" db="EMBL/GenBank/DDBJ databases">
        <title>Vibrio sp. nov, a new bacterium isolated from seawater.</title>
        <authorList>
            <person name="Yuan Y."/>
        </authorList>
    </citation>
    <scope>NUCLEOTIDE SEQUENCE</scope>
    <source>
        <strain evidence="3">ZSDZ65</strain>
    </source>
</reference>
<dbReference type="InterPro" id="IPR036061">
    <property type="entry name" value="CheW-like_dom_sf"/>
</dbReference>
<dbReference type="InterPro" id="IPR002545">
    <property type="entry name" value="CheW-lke_dom"/>
</dbReference>
<dbReference type="InterPro" id="IPR014506">
    <property type="entry name" value="UCP020479_CheW"/>
</dbReference>
<dbReference type="GO" id="GO:0007165">
    <property type="term" value="P:signal transduction"/>
    <property type="evidence" value="ECO:0007669"/>
    <property type="project" value="InterPro"/>
</dbReference>
<organism evidence="3 4">
    <name type="scientific">Vibrio qingdaonensis</name>
    <dbReference type="NCBI Taxonomy" id="2829491"/>
    <lineage>
        <taxon>Bacteria</taxon>
        <taxon>Pseudomonadati</taxon>
        <taxon>Pseudomonadota</taxon>
        <taxon>Gammaproteobacteria</taxon>
        <taxon>Vibrionales</taxon>
        <taxon>Vibrionaceae</taxon>
        <taxon>Vibrio</taxon>
    </lineage>
</organism>
<feature type="region of interest" description="Disordered" evidence="1">
    <location>
        <begin position="22"/>
        <end position="47"/>
    </location>
</feature>
<evidence type="ECO:0000313" key="4">
    <source>
        <dbReference type="Proteomes" id="UP001155587"/>
    </source>
</evidence>
<dbReference type="AlphaFoldDB" id="A0A9X3HXE0"/>
<dbReference type="GO" id="GO:0006935">
    <property type="term" value="P:chemotaxis"/>
    <property type="evidence" value="ECO:0007669"/>
    <property type="project" value="InterPro"/>
</dbReference>
<evidence type="ECO:0000259" key="2">
    <source>
        <dbReference type="PROSITE" id="PS50851"/>
    </source>
</evidence>
<dbReference type="RefSeq" id="WP_265676157.1">
    <property type="nucleotide sequence ID" value="NZ_JAKRRY010000024.1"/>
</dbReference>
<protein>
    <submittedName>
        <fullName evidence="3">Chemotaxis protein CheW</fullName>
    </submittedName>
</protein>
<feature type="compositionally biased region" description="Polar residues" evidence="1">
    <location>
        <begin position="35"/>
        <end position="46"/>
    </location>
</feature>
<name>A0A9X3HXE0_9VIBR</name>
<keyword evidence="4" id="KW-1185">Reference proteome</keyword>
<dbReference type="SUPFAM" id="SSF50341">
    <property type="entry name" value="CheW-like"/>
    <property type="match status" value="1"/>
</dbReference>
<dbReference type="Proteomes" id="UP001155587">
    <property type="component" value="Unassembled WGS sequence"/>
</dbReference>
<evidence type="ECO:0000256" key="1">
    <source>
        <dbReference type="SAM" id="MobiDB-lite"/>
    </source>
</evidence>
<gene>
    <name evidence="3" type="ORF">MD535_16635</name>
</gene>
<accession>A0A9X3HXE0</accession>
<dbReference type="SMART" id="SM00260">
    <property type="entry name" value="CheW"/>
    <property type="match status" value="1"/>
</dbReference>
<dbReference type="PROSITE" id="PS50851">
    <property type="entry name" value="CHEW"/>
    <property type="match status" value="1"/>
</dbReference>
<evidence type="ECO:0000313" key="3">
    <source>
        <dbReference type="EMBL" id="MCW8347630.1"/>
    </source>
</evidence>
<feature type="domain" description="CheW-like" evidence="2">
    <location>
        <begin position="256"/>
        <end position="393"/>
    </location>
</feature>